<keyword evidence="2" id="KW-1185">Reference proteome</keyword>
<gene>
    <name evidence="1" type="ORF">PPRIM_AZ9-3.1.T0620005</name>
</gene>
<dbReference type="Proteomes" id="UP000688137">
    <property type="component" value="Unassembled WGS sequence"/>
</dbReference>
<sequence>MDLTSAYFSDFEYFKLYQPIHKTYNKNKQNNMNRKIRLNLQVHSDQEKYKQNYLKLEWHLSGQPTEEMKNKLQKVVVCKIHEEIQKMKECVAIGILYFQMFCQGSCALDADHAAQTWVITDQIIKIVDKQLSIMMPIHLSGEVSEPSKFLLKQHTLVCRKHQKFANQVIDIYRCWQYY</sequence>
<name>A0A8S1MLX7_PARPR</name>
<accession>A0A8S1MLX7</accession>
<comment type="caution">
    <text evidence="1">The sequence shown here is derived from an EMBL/GenBank/DDBJ whole genome shotgun (WGS) entry which is preliminary data.</text>
</comment>
<reference evidence="1" key="1">
    <citation type="submission" date="2021-01" db="EMBL/GenBank/DDBJ databases">
        <authorList>
            <consortium name="Genoscope - CEA"/>
            <person name="William W."/>
        </authorList>
    </citation>
    <scope>NUCLEOTIDE SEQUENCE</scope>
</reference>
<evidence type="ECO:0000313" key="2">
    <source>
        <dbReference type="Proteomes" id="UP000688137"/>
    </source>
</evidence>
<evidence type="ECO:0000313" key="1">
    <source>
        <dbReference type="EMBL" id="CAD8079401.1"/>
    </source>
</evidence>
<dbReference type="AlphaFoldDB" id="A0A8S1MLX7"/>
<organism evidence="1 2">
    <name type="scientific">Paramecium primaurelia</name>
    <dbReference type="NCBI Taxonomy" id="5886"/>
    <lineage>
        <taxon>Eukaryota</taxon>
        <taxon>Sar</taxon>
        <taxon>Alveolata</taxon>
        <taxon>Ciliophora</taxon>
        <taxon>Intramacronucleata</taxon>
        <taxon>Oligohymenophorea</taxon>
        <taxon>Peniculida</taxon>
        <taxon>Parameciidae</taxon>
        <taxon>Paramecium</taxon>
    </lineage>
</organism>
<proteinExistence type="predicted"/>
<protein>
    <submittedName>
        <fullName evidence="1">Uncharacterized protein</fullName>
    </submittedName>
</protein>
<dbReference type="EMBL" id="CAJJDM010000063">
    <property type="protein sequence ID" value="CAD8079401.1"/>
    <property type="molecule type" value="Genomic_DNA"/>
</dbReference>